<organism evidence="12 13">
    <name type="scientific">Ornithinibacillus caprae</name>
    <dbReference type="NCBI Taxonomy" id="2678566"/>
    <lineage>
        <taxon>Bacteria</taxon>
        <taxon>Bacillati</taxon>
        <taxon>Bacillota</taxon>
        <taxon>Bacilli</taxon>
        <taxon>Bacillales</taxon>
        <taxon>Bacillaceae</taxon>
        <taxon>Ornithinibacillus</taxon>
    </lineage>
</organism>
<dbReference type="GO" id="GO:0071555">
    <property type="term" value="P:cell wall organization"/>
    <property type="evidence" value="ECO:0007669"/>
    <property type="project" value="UniProtKB-KW"/>
</dbReference>
<keyword evidence="5 8" id="KW-0573">Peptidoglycan synthesis</keyword>
<evidence type="ECO:0000256" key="6">
    <source>
        <dbReference type="ARBA" id="ARBA00023306"/>
    </source>
</evidence>
<dbReference type="PANTHER" id="PTHR23135">
    <property type="entry name" value="MUR LIGASE FAMILY MEMBER"/>
    <property type="match status" value="1"/>
</dbReference>
<dbReference type="RefSeq" id="WP_155668637.1">
    <property type="nucleotide sequence ID" value="NZ_WOCA01000006.1"/>
</dbReference>
<accession>A0A6N8FGH0</accession>
<dbReference type="EMBL" id="WOCA01000006">
    <property type="protein sequence ID" value="MUK88660.1"/>
    <property type="molecule type" value="Genomic_DNA"/>
</dbReference>
<feature type="domain" description="Mur ligase central" evidence="11">
    <location>
        <begin position="107"/>
        <end position="318"/>
    </location>
</feature>
<dbReference type="GO" id="GO:0005737">
    <property type="term" value="C:cytoplasm"/>
    <property type="evidence" value="ECO:0007669"/>
    <property type="project" value="UniProtKB-SubCell"/>
</dbReference>
<dbReference type="Gene3D" id="3.40.1390.10">
    <property type="entry name" value="MurE/MurF, N-terminal domain"/>
    <property type="match status" value="1"/>
</dbReference>
<dbReference type="GO" id="GO:0051301">
    <property type="term" value="P:cell division"/>
    <property type="evidence" value="ECO:0007669"/>
    <property type="project" value="UniProtKB-KW"/>
</dbReference>
<dbReference type="InterPro" id="IPR035911">
    <property type="entry name" value="MurE/MurF_N"/>
</dbReference>
<keyword evidence="7 8" id="KW-0961">Cell wall biogenesis/degradation</keyword>
<evidence type="ECO:0000256" key="2">
    <source>
        <dbReference type="ARBA" id="ARBA00005898"/>
    </source>
</evidence>
<evidence type="ECO:0000256" key="8">
    <source>
        <dbReference type="RuleBase" id="RU004135"/>
    </source>
</evidence>
<dbReference type="Pfam" id="PF02875">
    <property type="entry name" value="Mur_ligase_C"/>
    <property type="match status" value="1"/>
</dbReference>
<comment type="pathway">
    <text evidence="1 8">Cell wall biogenesis; peptidoglycan biosynthesis.</text>
</comment>
<dbReference type="SUPFAM" id="SSF63418">
    <property type="entry name" value="MurE/MurF N-terminal domain"/>
    <property type="match status" value="1"/>
</dbReference>
<keyword evidence="13" id="KW-1185">Reference proteome</keyword>
<protein>
    <submittedName>
        <fullName evidence="12">UDP-N-acetylmuramyl-tripeptide synthetase</fullName>
    </submittedName>
</protein>
<feature type="domain" description="Mur ligase N-terminal catalytic" evidence="9">
    <location>
        <begin position="22"/>
        <end position="95"/>
    </location>
</feature>
<dbReference type="InterPro" id="IPR036565">
    <property type="entry name" value="Mur-like_cat_sf"/>
</dbReference>
<dbReference type="SUPFAM" id="SSF53623">
    <property type="entry name" value="MurD-like peptide ligases, catalytic domain"/>
    <property type="match status" value="1"/>
</dbReference>
<sequence>MKLKQLLQSIEVENNIDLSGLEVTGISYHSQKVEKGHLFVCVRGYKTDGHKYLADAVKRGAEVAVVEEIQQDVDVPQVVVANSRKALAQLGAAYYNYPSEKMHMIGITATNGKTTTSYMANAILENQGHKTGLIGTVTIKNGDQSIPADLTTPESLDLQKYLNDMVKNDVSHVTMEVSSAALELHRVEEVDYNIVTLNNMSREHMEMHGTFEKYFEAKSSLIRNASENSHAVLNLDDPYSASLVDQTKAQVISFGLNNNSGHIHCKNLDLTTGRGRFTVEILKPFSASGIDYKPSEFFVELAVPGLHSVYNAMVAITIGLLSGVSIPTIQKTLKEFTGVPRRFEFIYEDEFKVVDDHFANPGNINVTLQTLDFMDYNNLHLVYAIRGQRGAVINQENAEVVVDWASRLGLKEVIATRSNSHTTPKDEVTDDEVQAFLDVMDKAGIKVHLYDELPDAILEGLSRANTNDLVLLAGCQGMDYGAGIALDRLNKENVEVK</sequence>
<evidence type="ECO:0000259" key="9">
    <source>
        <dbReference type="Pfam" id="PF01225"/>
    </source>
</evidence>
<evidence type="ECO:0000313" key="13">
    <source>
        <dbReference type="Proteomes" id="UP000469125"/>
    </source>
</evidence>
<dbReference type="GO" id="GO:0005524">
    <property type="term" value="F:ATP binding"/>
    <property type="evidence" value="ECO:0007669"/>
    <property type="project" value="InterPro"/>
</dbReference>
<evidence type="ECO:0000256" key="1">
    <source>
        <dbReference type="ARBA" id="ARBA00004752"/>
    </source>
</evidence>
<dbReference type="GO" id="GO:0016881">
    <property type="term" value="F:acid-amino acid ligase activity"/>
    <property type="evidence" value="ECO:0007669"/>
    <property type="project" value="InterPro"/>
</dbReference>
<name>A0A6N8FGH0_9BACI</name>
<keyword evidence="6 8" id="KW-0131">Cell cycle</keyword>
<dbReference type="Pfam" id="PF08245">
    <property type="entry name" value="Mur_ligase_M"/>
    <property type="match status" value="1"/>
</dbReference>
<comment type="caution">
    <text evidence="12">The sequence shown here is derived from an EMBL/GenBank/DDBJ whole genome shotgun (WGS) entry which is preliminary data.</text>
</comment>
<dbReference type="InterPro" id="IPR005761">
    <property type="entry name" value="UDP-N-AcMur-Glu-dNH2Pim_ligase"/>
</dbReference>
<comment type="similarity">
    <text evidence="2">Belongs to the MurCDEF family. MurE subfamily.</text>
</comment>
<keyword evidence="4 8" id="KW-0133">Cell shape</keyword>
<evidence type="ECO:0000256" key="3">
    <source>
        <dbReference type="ARBA" id="ARBA00022618"/>
    </source>
</evidence>
<dbReference type="InterPro" id="IPR004101">
    <property type="entry name" value="Mur_ligase_C"/>
</dbReference>
<dbReference type="InterPro" id="IPR036615">
    <property type="entry name" value="Mur_ligase_C_dom_sf"/>
</dbReference>
<evidence type="ECO:0000259" key="10">
    <source>
        <dbReference type="Pfam" id="PF02875"/>
    </source>
</evidence>
<dbReference type="GO" id="GO:0008360">
    <property type="term" value="P:regulation of cell shape"/>
    <property type="evidence" value="ECO:0007669"/>
    <property type="project" value="UniProtKB-KW"/>
</dbReference>
<dbReference type="Pfam" id="PF01225">
    <property type="entry name" value="Mur_ligase"/>
    <property type="match status" value="1"/>
</dbReference>
<dbReference type="InterPro" id="IPR013221">
    <property type="entry name" value="Mur_ligase_cen"/>
</dbReference>
<evidence type="ECO:0000256" key="5">
    <source>
        <dbReference type="ARBA" id="ARBA00022984"/>
    </source>
</evidence>
<keyword evidence="3 8" id="KW-0132">Cell division</keyword>
<evidence type="ECO:0000256" key="7">
    <source>
        <dbReference type="ARBA" id="ARBA00023316"/>
    </source>
</evidence>
<evidence type="ECO:0000313" key="12">
    <source>
        <dbReference type="EMBL" id="MUK88660.1"/>
    </source>
</evidence>
<dbReference type="Gene3D" id="3.40.1190.10">
    <property type="entry name" value="Mur-like, catalytic domain"/>
    <property type="match status" value="1"/>
</dbReference>
<dbReference type="InterPro" id="IPR000713">
    <property type="entry name" value="Mur_ligase_N"/>
</dbReference>
<feature type="domain" description="Mur ligase C-terminal" evidence="10">
    <location>
        <begin position="341"/>
        <end position="474"/>
    </location>
</feature>
<gene>
    <name evidence="12" type="primary">murE</name>
    <name evidence="12" type="ORF">GMD78_09680</name>
</gene>
<evidence type="ECO:0000256" key="4">
    <source>
        <dbReference type="ARBA" id="ARBA00022960"/>
    </source>
</evidence>
<dbReference type="Proteomes" id="UP000469125">
    <property type="component" value="Unassembled WGS sequence"/>
</dbReference>
<proteinExistence type="inferred from homology"/>
<dbReference type="AlphaFoldDB" id="A0A6N8FGH0"/>
<dbReference type="Gene3D" id="3.90.190.20">
    <property type="entry name" value="Mur ligase, C-terminal domain"/>
    <property type="match status" value="1"/>
</dbReference>
<dbReference type="GO" id="GO:0009252">
    <property type="term" value="P:peptidoglycan biosynthetic process"/>
    <property type="evidence" value="ECO:0007669"/>
    <property type="project" value="UniProtKB-KW"/>
</dbReference>
<reference evidence="12 13" key="1">
    <citation type="submission" date="2019-11" db="EMBL/GenBank/DDBJ databases">
        <authorList>
            <person name="Li X."/>
        </authorList>
    </citation>
    <scope>NUCLEOTIDE SEQUENCE [LARGE SCALE GENOMIC DNA]</scope>
    <source>
        <strain evidence="12 13">L9</strain>
    </source>
</reference>
<evidence type="ECO:0000259" key="11">
    <source>
        <dbReference type="Pfam" id="PF08245"/>
    </source>
</evidence>
<comment type="subcellular location">
    <subcellularLocation>
        <location evidence="8">Cytoplasm</location>
    </subcellularLocation>
</comment>
<dbReference type="NCBIfam" id="TIGR01085">
    <property type="entry name" value="murE"/>
    <property type="match status" value="1"/>
</dbReference>
<dbReference type="SUPFAM" id="SSF53244">
    <property type="entry name" value="MurD-like peptide ligases, peptide-binding domain"/>
    <property type="match status" value="1"/>
</dbReference>
<dbReference type="PANTHER" id="PTHR23135:SF4">
    <property type="entry name" value="UDP-N-ACETYLMURAMOYL-L-ALANYL-D-GLUTAMATE--2,6-DIAMINOPIMELATE LIGASE MURE HOMOLOG, CHLOROPLASTIC"/>
    <property type="match status" value="1"/>
</dbReference>